<proteinExistence type="predicted"/>
<dbReference type="Proteomes" id="UP000185371">
    <property type="component" value="Segment"/>
</dbReference>
<reference evidence="3 4" key="1">
    <citation type="submission" date="2013-12" db="EMBL/GenBank/DDBJ databases">
        <title>Ecological redundancy of diverse viral populations within a natural community.</title>
        <authorList>
            <person name="Gregory A.C."/>
            <person name="LaButti K."/>
            <person name="Copeland A."/>
            <person name="Woyke T."/>
            <person name="Sullivan M.B."/>
        </authorList>
    </citation>
    <scope>NUCLEOTIDE SEQUENCE [LARGE SCALE GENOMIC DNA]</scope>
    <source>
        <strain evidence="2">Syn7803C37</strain>
        <strain evidence="1">Syn7803C54</strain>
    </source>
</reference>
<sequence length="63" mass="7081">MLSLVSIIGSSPVEAKRNRLSDRPGVSVRRPRKCNLCQPKVRIPKKCNLCQGGHRFGKTKMTF</sequence>
<gene>
    <name evidence="2" type="ORF">Syn7803C37_191</name>
    <name evidence="1" type="ORF">Syn7803C54_191</name>
</gene>
<protein>
    <submittedName>
        <fullName evidence="1">Uncharacterized protein</fullName>
    </submittedName>
</protein>
<evidence type="ECO:0000313" key="4">
    <source>
        <dbReference type="Proteomes" id="UP000185371"/>
    </source>
</evidence>
<name>A0A0E3ER72_9CAUD</name>
<evidence type="ECO:0000313" key="2">
    <source>
        <dbReference type="EMBL" id="AIX46464.1"/>
    </source>
</evidence>
<evidence type="ECO:0000313" key="1">
    <source>
        <dbReference type="EMBL" id="AIX16096.1"/>
    </source>
</evidence>
<organism evidence="1 4">
    <name type="scientific">Synechococcus phage ACG-2014d</name>
    <dbReference type="NCBI Taxonomy" id="1493509"/>
    <lineage>
        <taxon>Viruses</taxon>
        <taxon>Duplodnaviria</taxon>
        <taxon>Heunggongvirae</taxon>
        <taxon>Uroviricota</taxon>
        <taxon>Caudoviricetes</taxon>
        <taxon>Pantevenvirales</taxon>
        <taxon>Kyanoviridae</taxon>
        <taxon>Lowelvirus</taxon>
        <taxon>Lowelvirus tuscon4d</taxon>
    </lineage>
</organism>
<dbReference type="Proteomes" id="UP000185363">
    <property type="component" value="Segment"/>
</dbReference>
<evidence type="ECO:0000313" key="3">
    <source>
        <dbReference type="Proteomes" id="UP000185363"/>
    </source>
</evidence>
<dbReference type="EMBL" id="KJ019034">
    <property type="protein sequence ID" value="AIX16096.1"/>
    <property type="molecule type" value="Genomic_DNA"/>
</dbReference>
<accession>A0A0E3ER72</accession>
<dbReference type="EMBL" id="KJ019162">
    <property type="protein sequence ID" value="AIX46464.1"/>
    <property type="molecule type" value="Genomic_DNA"/>
</dbReference>